<protein>
    <submittedName>
        <fullName evidence="1">Uncharacterized protein</fullName>
    </submittedName>
</protein>
<dbReference type="AlphaFoldDB" id="A0A6A7AQW9"/>
<proteinExistence type="predicted"/>
<reference evidence="1" key="1">
    <citation type="submission" date="2020-01" db="EMBL/GenBank/DDBJ databases">
        <authorList>
            <consortium name="DOE Joint Genome Institute"/>
            <person name="Haridas S."/>
            <person name="Albert R."/>
            <person name="Binder M."/>
            <person name="Bloem J."/>
            <person name="Labutti K."/>
            <person name="Salamov A."/>
            <person name="Andreopoulos B."/>
            <person name="Baker S.E."/>
            <person name="Barry K."/>
            <person name="Bills G."/>
            <person name="Bluhm B.H."/>
            <person name="Cannon C."/>
            <person name="Castanera R."/>
            <person name="Culley D.E."/>
            <person name="Daum C."/>
            <person name="Ezra D."/>
            <person name="Gonzalez J.B."/>
            <person name="Henrissat B."/>
            <person name="Kuo A."/>
            <person name="Liang C."/>
            <person name="Lipzen A."/>
            <person name="Lutzoni F."/>
            <person name="Magnuson J."/>
            <person name="Mondo S."/>
            <person name="Nolan M."/>
            <person name="Ohm R."/>
            <person name="Pangilinan J."/>
            <person name="Park H.-J."/>
            <person name="Ramirez L."/>
            <person name="Alfaro M."/>
            <person name="Sun H."/>
            <person name="Tritt A."/>
            <person name="Yoshinaga Y."/>
            <person name="Zwiers L.-H."/>
            <person name="Turgeon B.G."/>
            <person name="Goodwin S.B."/>
            <person name="Spatafora J.W."/>
            <person name="Crous P.W."/>
            <person name="Grigoriev I.V."/>
        </authorList>
    </citation>
    <scope>NUCLEOTIDE SEQUENCE</scope>
    <source>
        <strain evidence="1">IPT5</strain>
    </source>
</reference>
<organism evidence="1 2">
    <name type="scientific">Plenodomus tracheiphilus IPT5</name>
    <dbReference type="NCBI Taxonomy" id="1408161"/>
    <lineage>
        <taxon>Eukaryota</taxon>
        <taxon>Fungi</taxon>
        <taxon>Dikarya</taxon>
        <taxon>Ascomycota</taxon>
        <taxon>Pezizomycotina</taxon>
        <taxon>Dothideomycetes</taxon>
        <taxon>Pleosporomycetidae</taxon>
        <taxon>Pleosporales</taxon>
        <taxon>Pleosporineae</taxon>
        <taxon>Leptosphaeriaceae</taxon>
        <taxon>Plenodomus</taxon>
    </lineage>
</organism>
<evidence type="ECO:0000313" key="2">
    <source>
        <dbReference type="Proteomes" id="UP000799423"/>
    </source>
</evidence>
<keyword evidence="2" id="KW-1185">Reference proteome</keyword>
<gene>
    <name evidence="1" type="ORF">T440DRAFT_473266</name>
</gene>
<accession>A0A6A7AQW9</accession>
<sequence length="142" mass="16465">MGGGVSILAFTDILNHIRSTYGSASPSPQAWAIDSNLGTLIQHFTFAAVGPADQGYYTILYQLYERYQIRAWDFMNHMDWTVHTHYFAFRAWRGHRYILPDAVVGQFKGEFGPQNHWIFRYLKAVEWMAQWGTDQVKGAYSY</sequence>
<dbReference type="OrthoDB" id="426718at2759"/>
<dbReference type="EMBL" id="MU006371">
    <property type="protein sequence ID" value="KAF2844588.1"/>
    <property type="molecule type" value="Genomic_DNA"/>
</dbReference>
<name>A0A6A7AQW9_9PLEO</name>
<evidence type="ECO:0000313" key="1">
    <source>
        <dbReference type="EMBL" id="KAF2844588.1"/>
    </source>
</evidence>
<dbReference type="Proteomes" id="UP000799423">
    <property type="component" value="Unassembled WGS sequence"/>
</dbReference>